<reference evidence="10 11" key="1">
    <citation type="submission" date="2025-04" db="UniProtKB">
        <authorList>
            <consortium name="RefSeq"/>
        </authorList>
    </citation>
    <scope>IDENTIFICATION</scope>
    <source>
        <strain evidence="10 11">Wakin</strain>
        <tissue evidence="10 11">Muscle</tissue>
    </source>
</reference>
<dbReference type="PANTHER" id="PTHR31395">
    <property type="entry name" value="SHISA"/>
    <property type="match status" value="1"/>
</dbReference>
<evidence type="ECO:0000256" key="5">
    <source>
        <dbReference type="SAM" id="MobiDB-lite"/>
    </source>
</evidence>
<dbReference type="GO" id="GO:0016020">
    <property type="term" value="C:membrane"/>
    <property type="evidence" value="ECO:0007669"/>
    <property type="project" value="UniProtKB-SubCell"/>
</dbReference>
<evidence type="ECO:0000256" key="3">
    <source>
        <dbReference type="ARBA" id="ARBA00022989"/>
    </source>
</evidence>
<evidence type="ECO:0000313" key="11">
    <source>
        <dbReference type="RefSeq" id="XP_026105368.1"/>
    </source>
</evidence>
<keyword evidence="9" id="KW-1185">Reference proteome</keyword>
<evidence type="ECO:0000313" key="12">
    <source>
        <dbReference type="RefSeq" id="XP_026105370.1"/>
    </source>
</evidence>
<dbReference type="KEGG" id="caua:113064722"/>
<dbReference type="Proteomes" id="UP000515129">
    <property type="component" value="Chromosome 47"/>
</dbReference>
<feature type="compositionally biased region" description="Polar residues" evidence="5">
    <location>
        <begin position="159"/>
        <end position="171"/>
    </location>
</feature>
<dbReference type="Pfam" id="PF13908">
    <property type="entry name" value="Shisa_N"/>
    <property type="match status" value="1"/>
</dbReference>
<keyword evidence="7" id="KW-0732">Signal</keyword>
<comment type="subcellular location">
    <subcellularLocation>
        <location evidence="1">Membrane</location>
    </subcellularLocation>
</comment>
<feature type="chain" id="PRO_5044650042" evidence="7">
    <location>
        <begin position="22"/>
        <end position="185"/>
    </location>
</feature>
<feature type="domain" description="Shisa N-terminal" evidence="8">
    <location>
        <begin position="21"/>
        <end position="72"/>
    </location>
</feature>
<dbReference type="GeneTree" id="ENSGT00940000166256"/>
<dbReference type="InterPro" id="IPR053891">
    <property type="entry name" value="Shisa_N"/>
</dbReference>
<keyword evidence="2 6" id="KW-0812">Transmembrane</keyword>
<evidence type="ECO:0000259" key="8">
    <source>
        <dbReference type="Pfam" id="PF13908"/>
    </source>
</evidence>
<dbReference type="RefSeq" id="XP_026091397.1">
    <property type="nucleotide sequence ID" value="XM_026235612.1"/>
</dbReference>
<dbReference type="AlphaFoldDB" id="A0A6P6M5A2"/>
<feature type="signal peptide" evidence="7">
    <location>
        <begin position="1"/>
        <end position="21"/>
    </location>
</feature>
<dbReference type="RefSeq" id="XP_026105370.1">
    <property type="nucleotide sequence ID" value="XM_026249585.1"/>
</dbReference>
<evidence type="ECO:0000256" key="4">
    <source>
        <dbReference type="ARBA" id="ARBA00023136"/>
    </source>
</evidence>
<dbReference type="RefSeq" id="XP_026105368.1">
    <property type="nucleotide sequence ID" value="XM_026249583.1"/>
</dbReference>
<evidence type="ECO:0000256" key="1">
    <source>
        <dbReference type="ARBA" id="ARBA00004370"/>
    </source>
</evidence>
<proteinExistence type="predicted"/>
<dbReference type="KEGG" id="caua:113077131"/>
<evidence type="ECO:0000256" key="6">
    <source>
        <dbReference type="SAM" id="Phobius"/>
    </source>
</evidence>
<accession>A0A6P6M5A2</accession>
<evidence type="ECO:0000313" key="10">
    <source>
        <dbReference type="RefSeq" id="XP_026091397.1"/>
    </source>
</evidence>
<organism evidence="9 10">
    <name type="scientific">Carassius auratus</name>
    <name type="common">Goldfish</name>
    <dbReference type="NCBI Taxonomy" id="7957"/>
    <lineage>
        <taxon>Eukaryota</taxon>
        <taxon>Metazoa</taxon>
        <taxon>Chordata</taxon>
        <taxon>Craniata</taxon>
        <taxon>Vertebrata</taxon>
        <taxon>Euteleostomi</taxon>
        <taxon>Actinopterygii</taxon>
        <taxon>Neopterygii</taxon>
        <taxon>Teleostei</taxon>
        <taxon>Ostariophysi</taxon>
        <taxon>Cypriniformes</taxon>
        <taxon>Cyprinidae</taxon>
        <taxon>Cyprininae</taxon>
        <taxon>Carassius</taxon>
    </lineage>
</organism>
<gene>
    <name evidence="10" type="primary">LOC113064722</name>
    <name evidence="11 12" type="synonym">LOC113077131</name>
</gene>
<name>A0A6P6M5A2_CARAU</name>
<keyword evidence="3 6" id="KW-1133">Transmembrane helix</keyword>
<evidence type="ECO:0000256" key="7">
    <source>
        <dbReference type="SAM" id="SignalP"/>
    </source>
</evidence>
<dbReference type="OrthoDB" id="9949323at2759"/>
<feature type="region of interest" description="Disordered" evidence="5">
    <location>
        <begin position="152"/>
        <end position="185"/>
    </location>
</feature>
<dbReference type="PANTHER" id="PTHR31395:SF23">
    <property type="entry name" value="GEO05642P1"/>
    <property type="match status" value="1"/>
</dbReference>
<dbReference type="GeneID" id="113064722"/>
<dbReference type="InterPro" id="IPR026910">
    <property type="entry name" value="Shisa"/>
</dbReference>
<keyword evidence="4 6" id="KW-0472">Membrane</keyword>
<evidence type="ECO:0000313" key="9">
    <source>
        <dbReference type="Proteomes" id="UP000515129"/>
    </source>
</evidence>
<feature type="transmembrane region" description="Helical" evidence="6">
    <location>
        <begin position="79"/>
        <end position="109"/>
    </location>
</feature>
<protein>
    <submittedName>
        <fullName evidence="10 11">Protein shisa-4-like</fullName>
    </submittedName>
</protein>
<sequence>MAFTSAVLMFLSAGLFTVTDGADCESYYTSKNKYRPSFNCGFLQHCCGTCNDRFCCPLDILRLSKRDQNMCNIGRNLGFIIGLSIAGFAAFVILFICCCCCCCPCCCFYQTCRRHRTAVQTNVTTVMNSQSIQMQPVMQVVQPQQYQPVPTQAGYGGQPMQTAPYQGQSNAPEPPPSYDMASKNI</sequence>
<evidence type="ECO:0000256" key="2">
    <source>
        <dbReference type="ARBA" id="ARBA00022692"/>
    </source>
</evidence>